<keyword evidence="2" id="KW-1185">Reference proteome</keyword>
<dbReference type="PROSITE" id="PS51257">
    <property type="entry name" value="PROKAR_LIPOPROTEIN"/>
    <property type="match status" value="1"/>
</dbReference>
<dbReference type="AlphaFoldDB" id="A0A506PEN6"/>
<name>A0A506PEN6_9FLAO</name>
<dbReference type="RefSeq" id="WP_140990818.1">
    <property type="nucleotide sequence ID" value="NZ_VHIQ01000006.1"/>
</dbReference>
<organism evidence="1 2">
    <name type="scientific">Paucihalobacter ruber</name>
    <dbReference type="NCBI Taxonomy" id="2567861"/>
    <lineage>
        <taxon>Bacteria</taxon>
        <taxon>Pseudomonadati</taxon>
        <taxon>Bacteroidota</taxon>
        <taxon>Flavobacteriia</taxon>
        <taxon>Flavobacteriales</taxon>
        <taxon>Flavobacteriaceae</taxon>
        <taxon>Paucihalobacter</taxon>
    </lineage>
</organism>
<gene>
    <name evidence="1" type="ORF">FJ651_12205</name>
</gene>
<dbReference type="Pfam" id="PF20113">
    <property type="entry name" value="DUF6503"/>
    <property type="match status" value="1"/>
</dbReference>
<dbReference type="EMBL" id="VHIQ01000006">
    <property type="protein sequence ID" value="TPV32323.1"/>
    <property type="molecule type" value="Genomic_DNA"/>
</dbReference>
<sequence length="249" mass="28776">MRYLLLILLIGFLTVSCKNESDQSMPNAKEIIERSIEVSGGEVIANSEISFKFRELFYKAKRQNGLFEFSRRSIKDDSVIVDVLTNSKFERFVNDSLVDLSDEDIKKFTSSVNSVHYFSVLPFGLTDKAVNHKYLDSSEIKGEKYHVIEITFNKEGGGEDFNDVFLYWINKNNFKVEYLAYQYFTEGGGLRFREASNERYVNGVRFVDYNNYKPETKLVKLTELEALFTSGNLELLSNIELEDIECVIN</sequence>
<comment type="caution">
    <text evidence="1">The sequence shown here is derived from an EMBL/GenBank/DDBJ whole genome shotgun (WGS) entry which is preliminary data.</text>
</comment>
<protein>
    <submittedName>
        <fullName evidence="1">Deoxyribose-phosphate aldolase</fullName>
    </submittedName>
</protein>
<dbReference type="InterPro" id="IPR045444">
    <property type="entry name" value="DUF6503"/>
</dbReference>
<dbReference type="OrthoDB" id="982433at2"/>
<evidence type="ECO:0000313" key="2">
    <source>
        <dbReference type="Proteomes" id="UP000317332"/>
    </source>
</evidence>
<evidence type="ECO:0000313" key="1">
    <source>
        <dbReference type="EMBL" id="TPV32323.1"/>
    </source>
</evidence>
<accession>A0A506PEN6</accession>
<dbReference type="Proteomes" id="UP000317332">
    <property type="component" value="Unassembled WGS sequence"/>
</dbReference>
<reference evidence="1 2" key="1">
    <citation type="submission" date="2019-06" db="EMBL/GenBank/DDBJ databases">
        <title>Flavobacteriaceae Paucihalobacterium erythroidium CWB-1, complete genome.</title>
        <authorList>
            <person name="Wu S."/>
        </authorList>
    </citation>
    <scope>NUCLEOTIDE SEQUENCE [LARGE SCALE GENOMIC DNA]</scope>
    <source>
        <strain evidence="1 2">CWB-1</strain>
    </source>
</reference>
<proteinExistence type="predicted"/>